<keyword evidence="3" id="KW-1185">Reference proteome</keyword>
<name>A0A7J9L9E3_GOSSC</name>
<gene>
    <name evidence="2" type="ORF">Goshw_012139</name>
</gene>
<dbReference type="PANTHER" id="PTHR39244:SF5">
    <property type="entry name" value="NATTERIN-3-LIKE"/>
    <property type="match status" value="1"/>
</dbReference>
<dbReference type="Proteomes" id="UP000593576">
    <property type="component" value="Unassembled WGS sequence"/>
</dbReference>
<accession>A0A7J9L9E3</accession>
<dbReference type="EMBL" id="JABFAF010000005">
    <property type="protein sequence ID" value="MBA0855334.1"/>
    <property type="molecule type" value="Genomic_DNA"/>
</dbReference>
<evidence type="ECO:0000313" key="3">
    <source>
        <dbReference type="Proteomes" id="UP000593576"/>
    </source>
</evidence>
<dbReference type="AlphaFoldDB" id="A0A7J9L9E3"/>
<proteinExistence type="predicted"/>
<evidence type="ECO:0000313" key="2">
    <source>
        <dbReference type="EMBL" id="MBA0855334.1"/>
    </source>
</evidence>
<dbReference type="InterPro" id="IPR008998">
    <property type="entry name" value="Agglutinin"/>
</dbReference>
<dbReference type="SUPFAM" id="SSF50382">
    <property type="entry name" value="Agglutinin"/>
    <property type="match status" value="2"/>
</dbReference>
<feature type="non-terminal residue" evidence="2">
    <location>
        <position position="1"/>
    </location>
</feature>
<reference evidence="2 3" key="1">
    <citation type="journal article" date="2019" name="Genome Biol. Evol.">
        <title>Insights into the evolution of the New World diploid cottons (Gossypium, subgenus Houzingenia) based on genome sequencing.</title>
        <authorList>
            <person name="Grover C.E."/>
            <person name="Arick M.A. 2nd"/>
            <person name="Thrash A."/>
            <person name="Conover J.L."/>
            <person name="Sanders W.S."/>
            <person name="Peterson D.G."/>
            <person name="Frelichowski J.E."/>
            <person name="Scheffler J.A."/>
            <person name="Scheffler B.E."/>
            <person name="Wendel J.F."/>
        </authorList>
    </citation>
    <scope>NUCLEOTIDE SEQUENCE [LARGE SCALE GENOMIC DNA]</scope>
    <source>
        <strain evidence="2">1</strain>
        <tissue evidence="2">Leaf</tissue>
    </source>
</reference>
<dbReference type="Gene3D" id="2.80.10.50">
    <property type="match status" value="2"/>
</dbReference>
<feature type="domain" description="Agglutinin" evidence="1">
    <location>
        <begin position="100"/>
        <end position="225"/>
    </location>
</feature>
<dbReference type="PANTHER" id="PTHR39244">
    <property type="entry name" value="NATTERIN-4"/>
    <property type="match status" value="1"/>
</dbReference>
<dbReference type="Pfam" id="PF07468">
    <property type="entry name" value="Agglutinin"/>
    <property type="match status" value="1"/>
</dbReference>
<sequence length="225" mass="25129">MSPYAKFEVVEACSKDGMVHIRSCKSNKYLERTENSSITGGSAYWIIATADKPVEDESKVSCTLFKLIPVDIVANKFGADDVSNPDLTMEIIVADDDGNVVEPVTKREISTFKYDLDKSRVYDTETILLVENSAINRDQNQSTTVDTIALEVFHMKNGNIQVKLISSNKFWRHSPNWIWADSNGIKGIDNDTFFRAFIVDSNTIALLNFGKRLTTEGKTNCLNAA</sequence>
<dbReference type="InterPro" id="IPR036242">
    <property type="entry name" value="Agglutinin_dom_sf"/>
</dbReference>
<comment type="caution">
    <text evidence="2">The sequence shown here is derived from an EMBL/GenBank/DDBJ whole genome shotgun (WGS) entry which is preliminary data.</text>
</comment>
<organism evidence="2 3">
    <name type="scientific">Gossypium schwendimanii</name>
    <name type="common">Cotton</name>
    <dbReference type="NCBI Taxonomy" id="34291"/>
    <lineage>
        <taxon>Eukaryota</taxon>
        <taxon>Viridiplantae</taxon>
        <taxon>Streptophyta</taxon>
        <taxon>Embryophyta</taxon>
        <taxon>Tracheophyta</taxon>
        <taxon>Spermatophyta</taxon>
        <taxon>Magnoliopsida</taxon>
        <taxon>eudicotyledons</taxon>
        <taxon>Gunneridae</taxon>
        <taxon>Pentapetalae</taxon>
        <taxon>rosids</taxon>
        <taxon>malvids</taxon>
        <taxon>Malvales</taxon>
        <taxon>Malvaceae</taxon>
        <taxon>Malvoideae</taxon>
        <taxon>Gossypium</taxon>
    </lineage>
</organism>
<protein>
    <recommendedName>
        <fullName evidence="1">Agglutinin domain-containing protein</fullName>
    </recommendedName>
</protein>
<dbReference type="SMART" id="SM00791">
    <property type="entry name" value="Agglutinin"/>
    <property type="match status" value="1"/>
</dbReference>
<dbReference type="InterPro" id="IPR053237">
    <property type="entry name" value="Natterin_C"/>
</dbReference>
<evidence type="ECO:0000259" key="1">
    <source>
        <dbReference type="SMART" id="SM00791"/>
    </source>
</evidence>